<keyword evidence="3" id="KW-0963">Cytoplasm</keyword>
<keyword evidence="5" id="KW-0378">Hydrolase</keyword>
<name>A0A7Y2H2L7_UNCEI</name>
<evidence type="ECO:0000256" key="4">
    <source>
        <dbReference type="ARBA" id="ARBA00022670"/>
    </source>
</evidence>
<dbReference type="AlphaFoldDB" id="A0A7Y2H2L7"/>
<gene>
    <name evidence="8" type="ORF">HKN21_10780</name>
</gene>
<dbReference type="GO" id="GO:0006508">
    <property type="term" value="P:proteolysis"/>
    <property type="evidence" value="ECO:0007669"/>
    <property type="project" value="UniProtKB-KW"/>
</dbReference>
<evidence type="ECO:0000256" key="3">
    <source>
        <dbReference type="ARBA" id="ARBA00022490"/>
    </source>
</evidence>
<protein>
    <submittedName>
        <fullName evidence="8">Peptidase S41</fullName>
    </submittedName>
</protein>
<dbReference type="SUPFAM" id="SSF69304">
    <property type="entry name" value="Tricorn protease N-terminal domain"/>
    <property type="match status" value="1"/>
</dbReference>
<feature type="chain" id="PRO_5031241306" evidence="7">
    <location>
        <begin position="26"/>
        <end position="360"/>
    </location>
</feature>
<keyword evidence="4" id="KW-0645">Protease</keyword>
<sequence length="360" mass="39977">MFYRFWKTALAFLALGVLLSNPAFAIDTEDTRMLHNPAVSENHIAFSYSGDLWVADRDGGNPRRLTSHIGDEVLARFSPDGKTIAFTAEYDGNLDIFTVAVTGGVPKRLTWHPGPDLVRDFAPDGKSVLFVSARNTHTNRFLQLYSVSLEGGMPTQLPVPSAWKASYSPDGSKIAYTPLQEPFAQWKHYRGGRISRVWVYDVKTQDVVEVPKPEGGCNDTDPMWVGDRVYFTSDRAGEFNLFSFDPSTNQVTQQTFDADFPMRGASTDGKTIVYEKAGYLHIFNALNPAAKRLQIGISADLVETRPRYMSGDQYIQAASLSPSGSRAVFEFRGEIVSVPKKKGDVRVLTHTPGVHERSPE</sequence>
<dbReference type="PANTHER" id="PTHR43253">
    <property type="entry name" value="TRICORN PROTEASE HOMOLOG 2-RELATED"/>
    <property type="match status" value="1"/>
</dbReference>
<dbReference type="PANTHER" id="PTHR43253:SF1">
    <property type="entry name" value="TRICORN PROTEASE HOMOLOG 2-RELATED"/>
    <property type="match status" value="1"/>
</dbReference>
<evidence type="ECO:0000313" key="9">
    <source>
        <dbReference type="Proteomes" id="UP000547674"/>
    </source>
</evidence>
<evidence type="ECO:0000256" key="2">
    <source>
        <dbReference type="ARBA" id="ARBA00008524"/>
    </source>
</evidence>
<accession>A0A7Y2H2L7</accession>
<dbReference type="Gene3D" id="2.120.10.60">
    <property type="entry name" value="Tricorn protease N-terminal domain"/>
    <property type="match status" value="1"/>
</dbReference>
<keyword evidence="7" id="KW-0732">Signal</keyword>
<evidence type="ECO:0000256" key="5">
    <source>
        <dbReference type="ARBA" id="ARBA00022801"/>
    </source>
</evidence>
<evidence type="ECO:0000256" key="6">
    <source>
        <dbReference type="ARBA" id="ARBA00022825"/>
    </source>
</evidence>
<dbReference type="EMBL" id="JABDJR010000433">
    <property type="protein sequence ID" value="NNF07234.1"/>
    <property type="molecule type" value="Genomic_DNA"/>
</dbReference>
<proteinExistence type="inferred from homology"/>
<evidence type="ECO:0000313" key="8">
    <source>
        <dbReference type="EMBL" id="NNF07234.1"/>
    </source>
</evidence>
<comment type="similarity">
    <text evidence="2">Belongs to the peptidase S41B family.</text>
</comment>
<comment type="subcellular location">
    <subcellularLocation>
        <location evidence="1">Cytoplasm</location>
    </subcellularLocation>
</comment>
<feature type="signal peptide" evidence="7">
    <location>
        <begin position="1"/>
        <end position="25"/>
    </location>
</feature>
<dbReference type="GO" id="GO:0008236">
    <property type="term" value="F:serine-type peptidase activity"/>
    <property type="evidence" value="ECO:0007669"/>
    <property type="project" value="UniProtKB-KW"/>
</dbReference>
<evidence type="ECO:0000256" key="7">
    <source>
        <dbReference type="SAM" id="SignalP"/>
    </source>
</evidence>
<evidence type="ECO:0000256" key="1">
    <source>
        <dbReference type="ARBA" id="ARBA00004496"/>
    </source>
</evidence>
<feature type="non-terminal residue" evidence="8">
    <location>
        <position position="360"/>
    </location>
</feature>
<reference evidence="8 9" key="1">
    <citation type="submission" date="2020-03" db="EMBL/GenBank/DDBJ databases">
        <title>Metabolic flexibility allows generalist bacteria to become dominant in a frequently disturbed ecosystem.</title>
        <authorList>
            <person name="Chen Y.-J."/>
            <person name="Leung P.M."/>
            <person name="Bay S.K."/>
            <person name="Hugenholtz P."/>
            <person name="Kessler A.J."/>
            <person name="Shelley G."/>
            <person name="Waite D.W."/>
            <person name="Cook P.L."/>
            <person name="Greening C."/>
        </authorList>
    </citation>
    <scope>NUCLEOTIDE SEQUENCE [LARGE SCALE GENOMIC DNA]</scope>
    <source>
        <strain evidence="8">SS_bin_28</strain>
    </source>
</reference>
<dbReference type="GO" id="GO:0005737">
    <property type="term" value="C:cytoplasm"/>
    <property type="evidence" value="ECO:0007669"/>
    <property type="project" value="UniProtKB-SubCell"/>
</dbReference>
<dbReference type="Pfam" id="PF26549">
    <property type="entry name" value="Tricorn_N"/>
    <property type="match status" value="1"/>
</dbReference>
<keyword evidence="6" id="KW-0720">Serine protease</keyword>
<organism evidence="8 9">
    <name type="scientific">Eiseniibacteriota bacterium</name>
    <dbReference type="NCBI Taxonomy" id="2212470"/>
    <lineage>
        <taxon>Bacteria</taxon>
        <taxon>Candidatus Eiseniibacteriota</taxon>
    </lineage>
</organism>
<comment type="caution">
    <text evidence="8">The sequence shown here is derived from an EMBL/GenBank/DDBJ whole genome shotgun (WGS) entry which is preliminary data.</text>
</comment>
<dbReference type="Proteomes" id="UP000547674">
    <property type="component" value="Unassembled WGS sequence"/>
</dbReference>
<dbReference type="InterPro" id="IPR012393">
    <property type="entry name" value="Tricorn_protease"/>
</dbReference>